<keyword evidence="3 10" id="KW-0732">Signal</keyword>
<evidence type="ECO:0000256" key="7">
    <source>
        <dbReference type="ARBA" id="ARBA00023180"/>
    </source>
</evidence>
<feature type="region of interest" description="Disordered" evidence="8">
    <location>
        <begin position="50"/>
        <end position="123"/>
    </location>
</feature>
<dbReference type="PRINTS" id="PR01700">
    <property type="entry name" value="CD34ANTIGEN"/>
</dbReference>
<evidence type="ECO:0000256" key="10">
    <source>
        <dbReference type="SAM" id="SignalP"/>
    </source>
</evidence>
<feature type="compositionally biased region" description="Polar residues" evidence="8">
    <location>
        <begin position="94"/>
        <end position="107"/>
    </location>
</feature>
<keyword evidence="12" id="KW-1185">Reference proteome</keyword>
<feature type="chain" id="PRO_5019579376" evidence="10">
    <location>
        <begin position="36"/>
        <end position="226"/>
    </location>
</feature>
<dbReference type="InterPro" id="IPR008083">
    <property type="entry name" value="CD34"/>
</dbReference>
<evidence type="ECO:0000256" key="6">
    <source>
        <dbReference type="ARBA" id="ARBA00023136"/>
    </source>
</evidence>
<dbReference type="GO" id="GO:0005886">
    <property type="term" value="C:plasma membrane"/>
    <property type="evidence" value="ECO:0007669"/>
    <property type="project" value="UniProtKB-ARBA"/>
</dbReference>
<comment type="subcellular location">
    <subcellularLocation>
        <location evidence="1">Membrane</location>
        <topology evidence="1">Single-pass type I membrane protein</topology>
    </subcellularLocation>
</comment>
<dbReference type="InterPro" id="IPR013836">
    <property type="entry name" value="CD34/Podocalyxin"/>
</dbReference>
<dbReference type="STRING" id="137246.A0A401T648"/>
<accession>A0A401T648</accession>
<evidence type="ECO:0000313" key="12">
    <source>
        <dbReference type="Proteomes" id="UP000287033"/>
    </source>
</evidence>
<feature type="compositionally biased region" description="Basic and acidic residues" evidence="8">
    <location>
        <begin position="108"/>
        <end position="120"/>
    </location>
</feature>
<feature type="compositionally biased region" description="Basic and acidic residues" evidence="8">
    <location>
        <begin position="159"/>
        <end position="172"/>
    </location>
</feature>
<gene>
    <name evidence="11" type="ORF">chiPu_0016611</name>
</gene>
<evidence type="ECO:0000256" key="9">
    <source>
        <dbReference type="SAM" id="Phobius"/>
    </source>
</evidence>
<keyword evidence="5 9" id="KW-1133">Transmembrane helix</keyword>
<protein>
    <submittedName>
        <fullName evidence="11">Uncharacterized protein</fullName>
    </submittedName>
</protein>
<dbReference type="PANTHER" id="PTHR16677:SF1">
    <property type="entry name" value="HEMATOPOIETIC PROGENITOR CELL ANTIGEN CD34"/>
    <property type="match status" value="1"/>
</dbReference>
<keyword evidence="7" id="KW-0325">Glycoprotein</keyword>
<evidence type="ECO:0000256" key="4">
    <source>
        <dbReference type="ARBA" id="ARBA00022889"/>
    </source>
</evidence>
<evidence type="ECO:0000256" key="3">
    <source>
        <dbReference type="ARBA" id="ARBA00022729"/>
    </source>
</evidence>
<evidence type="ECO:0000313" key="11">
    <source>
        <dbReference type="EMBL" id="GCC38100.1"/>
    </source>
</evidence>
<dbReference type="OrthoDB" id="8945512at2759"/>
<reference evidence="11 12" key="1">
    <citation type="journal article" date="2018" name="Nat. Ecol. Evol.">
        <title>Shark genomes provide insights into elasmobranch evolution and the origin of vertebrates.</title>
        <authorList>
            <person name="Hara Y"/>
            <person name="Yamaguchi K"/>
            <person name="Onimaru K"/>
            <person name="Kadota M"/>
            <person name="Koyanagi M"/>
            <person name="Keeley SD"/>
            <person name="Tatsumi K"/>
            <person name="Tanaka K"/>
            <person name="Motone F"/>
            <person name="Kageyama Y"/>
            <person name="Nozu R"/>
            <person name="Adachi N"/>
            <person name="Nishimura O"/>
            <person name="Nakagawa R"/>
            <person name="Tanegashima C"/>
            <person name="Kiyatake I"/>
            <person name="Matsumoto R"/>
            <person name="Murakumo K"/>
            <person name="Nishida K"/>
            <person name="Terakita A"/>
            <person name="Kuratani S"/>
            <person name="Sato K"/>
            <person name="Hyodo S Kuraku.S."/>
        </authorList>
    </citation>
    <scope>NUCLEOTIDE SEQUENCE [LARGE SCALE GENOMIC DNA]</scope>
</reference>
<dbReference type="OMA" id="AQDHDST"/>
<keyword evidence="6 9" id="KW-0472">Membrane</keyword>
<sequence length="226" mass="24626">MSITWNLINISKGQQFSLMLCVLYLIVQWNCQCSAEDKVTQPTITEAMNNNVTDVPSTNASAPNTSTESSTGRLITNSPVNDNVTPDRPDHAETTASHSTILSTTKNGSEKRKQPAEKHSKTGSPKVLISLLVCGLLLAGIITTAYYRMNKQTWSPQSKRLDEEPDAQDHDSTMFSVAPEDQSDAHEKPKLNGEAQENGESQKAAAGEPTGNGHQRKKTDEADTEL</sequence>
<evidence type="ECO:0000256" key="5">
    <source>
        <dbReference type="ARBA" id="ARBA00022989"/>
    </source>
</evidence>
<dbReference type="Pfam" id="PF06365">
    <property type="entry name" value="CD34_antigen"/>
    <property type="match status" value="1"/>
</dbReference>
<dbReference type="EMBL" id="BEZZ01001111">
    <property type="protein sequence ID" value="GCC38100.1"/>
    <property type="molecule type" value="Genomic_DNA"/>
</dbReference>
<feature type="transmembrane region" description="Helical" evidence="9">
    <location>
        <begin position="127"/>
        <end position="147"/>
    </location>
</feature>
<evidence type="ECO:0000256" key="1">
    <source>
        <dbReference type="ARBA" id="ARBA00004479"/>
    </source>
</evidence>
<feature type="compositionally biased region" description="Polar residues" evidence="8">
    <location>
        <begin position="50"/>
        <end position="84"/>
    </location>
</feature>
<proteinExistence type="predicted"/>
<comment type="caution">
    <text evidence="11">The sequence shown here is derived from an EMBL/GenBank/DDBJ whole genome shotgun (WGS) entry which is preliminary data.</text>
</comment>
<organism evidence="11 12">
    <name type="scientific">Chiloscyllium punctatum</name>
    <name type="common">Brownbanded bambooshark</name>
    <name type="synonym">Hemiscyllium punctatum</name>
    <dbReference type="NCBI Taxonomy" id="137246"/>
    <lineage>
        <taxon>Eukaryota</taxon>
        <taxon>Metazoa</taxon>
        <taxon>Chordata</taxon>
        <taxon>Craniata</taxon>
        <taxon>Vertebrata</taxon>
        <taxon>Chondrichthyes</taxon>
        <taxon>Elasmobranchii</taxon>
        <taxon>Galeomorphii</taxon>
        <taxon>Galeoidea</taxon>
        <taxon>Orectolobiformes</taxon>
        <taxon>Hemiscylliidae</taxon>
        <taxon>Chiloscyllium</taxon>
    </lineage>
</organism>
<dbReference type="PANTHER" id="PTHR16677">
    <property type="entry name" value="HEMATOPOIETIC PROGENITOR CELL ANTIGEN CD34"/>
    <property type="match status" value="1"/>
</dbReference>
<evidence type="ECO:0000256" key="8">
    <source>
        <dbReference type="SAM" id="MobiDB-lite"/>
    </source>
</evidence>
<keyword evidence="2 9" id="KW-0812">Transmembrane</keyword>
<name>A0A401T648_CHIPU</name>
<dbReference type="Proteomes" id="UP000287033">
    <property type="component" value="Unassembled WGS sequence"/>
</dbReference>
<evidence type="ECO:0000256" key="2">
    <source>
        <dbReference type="ARBA" id="ARBA00022692"/>
    </source>
</evidence>
<dbReference type="GO" id="GO:0007155">
    <property type="term" value="P:cell adhesion"/>
    <property type="evidence" value="ECO:0007669"/>
    <property type="project" value="UniProtKB-KW"/>
</dbReference>
<feature type="signal peptide" evidence="10">
    <location>
        <begin position="1"/>
        <end position="35"/>
    </location>
</feature>
<dbReference type="AlphaFoldDB" id="A0A401T648"/>
<feature type="region of interest" description="Disordered" evidence="8">
    <location>
        <begin position="155"/>
        <end position="226"/>
    </location>
</feature>
<keyword evidence="4" id="KW-0130">Cell adhesion</keyword>